<keyword evidence="2" id="KW-1133">Transmembrane helix</keyword>
<comment type="caution">
    <text evidence="4">The sequence shown here is derived from an EMBL/GenBank/DDBJ whole genome shotgun (WGS) entry which is preliminary data.</text>
</comment>
<dbReference type="EMBL" id="BPVZ01000179">
    <property type="protein sequence ID" value="GKV44306.1"/>
    <property type="molecule type" value="Genomic_DNA"/>
</dbReference>
<dbReference type="Pfam" id="PF11721">
    <property type="entry name" value="Malectin"/>
    <property type="match status" value="1"/>
</dbReference>
<dbReference type="Gene3D" id="2.60.120.430">
    <property type="entry name" value="Galactose-binding lectin"/>
    <property type="match status" value="1"/>
</dbReference>
<name>A0AAV5M5Y9_9ROSI</name>
<dbReference type="AlphaFoldDB" id="A0AAV5M5Y9"/>
<keyword evidence="2" id="KW-0472">Membrane</keyword>
<gene>
    <name evidence="4" type="ORF">SLEP1_g51498</name>
</gene>
<dbReference type="PANTHER" id="PTHR34081:SF1">
    <property type="entry name" value="MALECTIN, LEUCINE-RICH REPEAT DOMAIN, L DOMAIN-LIKE PROTEIN-RELATED"/>
    <property type="match status" value="1"/>
</dbReference>
<feature type="domain" description="Malectin" evidence="3">
    <location>
        <begin position="7"/>
        <end position="194"/>
    </location>
</feature>
<evidence type="ECO:0000256" key="2">
    <source>
        <dbReference type="SAM" id="Phobius"/>
    </source>
</evidence>
<reference evidence="4 5" key="1">
    <citation type="journal article" date="2021" name="Commun. Biol.">
        <title>The genome of Shorea leprosula (Dipterocarpaceae) highlights the ecological relevance of drought in aseasonal tropical rainforests.</title>
        <authorList>
            <person name="Ng K.K.S."/>
            <person name="Kobayashi M.J."/>
            <person name="Fawcett J.A."/>
            <person name="Hatakeyama M."/>
            <person name="Paape T."/>
            <person name="Ng C.H."/>
            <person name="Ang C.C."/>
            <person name="Tnah L.H."/>
            <person name="Lee C.T."/>
            <person name="Nishiyama T."/>
            <person name="Sese J."/>
            <person name="O'Brien M.J."/>
            <person name="Copetti D."/>
            <person name="Mohd Noor M.I."/>
            <person name="Ong R.C."/>
            <person name="Putra M."/>
            <person name="Sireger I.Z."/>
            <person name="Indrioko S."/>
            <person name="Kosugi Y."/>
            <person name="Izuno A."/>
            <person name="Isagi Y."/>
            <person name="Lee S.L."/>
            <person name="Shimizu K.K."/>
        </authorList>
    </citation>
    <scope>NUCLEOTIDE SEQUENCE [LARGE SCALE GENOMIC DNA]</scope>
    <source>
        <strain evidence="4">214</strain>
    </source>
</reference>
<dbReference type="Proteomes" id="UP001054252">
    <property type="component" value="Unassembled WGS sequence"/>
</dbReference>
<accession>A0AAV5M5Y9</accession>
<evidence type="ECO:0000256" key="1">
    <source>
        <dbReference type="SAM" id="MobiDB-lite"/>
    </source>
</evidence>
<feature type="transmembrane region" description="Helical" evidence="2">
    <location>
        <begin position="209"/>
        <end position="233"/>
    </location>
</feature>
<dbReference type="InterPro" id="IPR021720">
    <property type="entry name" value="Malectin_dom"/>
</dbReference>
<evidence type="ECO:0000313" key="4">
    <source>
        <dbReference type="EMBL" id="GKV44306.1"/>
    </source>
</evidence>
<evidence type="ECO:0000313" key="5">
    <source>
        <dbReference type="Proteomes" id="UP001054252"/>
    </source>
</evidence>
<proteinExistence type="predicted"/>
<organism evidence="4 5">
    <name type="scientific">Rubroshorea leprosula</name>
    <dbReference type="NCBI Taxonomy" id="152421"/>
    <lineage>
        <taxon>Eukaryota</taxon>
        <taxon>Viridiplantae</taxon>
        <taxon>Streptophyta</taxon>
        <taxon>Embryophyta</taxon>
        <taxon>Tracheophyta</taxon>
        <taxon>Spermatophyta</taxon>
        <taxon>Magnoliopsida</taxon>
        <taxon>eudicotyledons</taxon>
        <taxon>Gunneridae</taxon>
        <taxon>Pentapetalae</taxon>
        <taxon>rosids</taxon>
        <taxon>malvids</taxon>
        <taxon>Malvales</taxon>
        <taxon>Dipterocarpaceae</taxon>
        <taxon>Rubroshorea</taxon>
    </lineage>
</organism>
<feature type="compositionally biased region" description="Basic and acidic residues" evidence="1">
    <location>
        <begin position="239"/>
        <end position="253"/>
    </location>
</feature>
<keyword evidence="2" id="KW-0812">Transmembrane</keyword>
<evidence type="ECO:0000259" key="3">
    <source>
        <dbReference type="Pfam" id="PF11721"/>
    </source>
</evidence>
<sequence length="316" mass="35121">MLADANFAIKCGGPEIIVDGITYEAETSYLGITSSYVIPTEKWAVSNVGSFTDRNNQPYMQNKLERVRNTNSTELYQTSRISTGSLRYYGLGLANGPYTVNLHFAETVFNDPSSHTLESLGRRVFDIYIQGTIVLKDFDISKEAGGVDRAMTKNFIATVTENHLEIHLFWAGNGTHCMLTSSLEGNYGPSISAINVVSNFTPKKNRTGLIIGVAVPVGVVTFTLILIFVVFYLRRRNDDDEKGKSPKNFENDKSGTPMHASKTDDATTHVKGYSYACWGYREHSDNKNKNDLNQRIKLVSSPLNNTEFSDIIAEGR</sequence>
<feature type="region of interest" description="Disordered" evidence="1">
    <location>
        <begin position="239"/>
        <end position="265"/>
    </location>
</feature>
<dbReference type="PANTHER" id="PTHR34081">
    <property type="entry name" value="MALECTIN DOMAIN-CONTAINING PROTEIN"/>
    <property type="match status" value="1"/>
</dbReference>
<protein>
    <recommendedName>
        <fullName evidence="3">Malectin domain-containing protein</fullName>
    </recommendedName>
</protein>
<keyword evidence="5" id="KW-1185">Reference proteome</keyword>